<evidence type="ECO:0000256" key="1">
    <source>
        <dbReference type="SAM" id="SignalP"/>
    </source>
</evidence>
<keyword evidence="1" id="KW-0732">Signal</keyword>
<evidence type="ECO:0000313" key="3">
    <source>
        <dbReference type="EMBL" id="SMF35179.1"/>
    </source>
</evidence>
<feature type="chain" id="PRO_5012146201" evidence="1">
    <location>
        <begin position="21"/>
        <end position="224"/>
    </location>
</feature>
<dbReference type="PROSITE" id="PS51257">
    <property type="entry name" value="PROKAR_LIPOPROTEIN"/>
    <property type="match status" value="1"/>
</dbReference>
<name>A0A1X7EJY8_9BACT</name>
<evidence type="ECO:0000313" key="4">
    <source>
        <dbReference type="Proteomes" id="UP000192906"/>
    </source>
</evidence>
<dbReference type="RefSeq" id="WP_085103750.1">
    <property type="nucleotide sequence ID" value="NZ_FWZU01000005.1"/>
</dbReference>
<keyword evidence="4" id="KW-1185">Reference proteome</keyword>
<reference evidence="4" key="1">
    <citation type="submission" date="2017-04" db="EMBL/GenBank/DDBJ databases">
        <authorList>
            <person name="Varghese N."/>
            <person name="Submissions S."/>
        </authorList>
    </citation>
    <scope>NUCLEOTIDE SEQUENCE [LARGE SCALE GENOMIC DNA]</scope>
    <source>
        <strain evidence="4">K3S</strain>
    </source>
</reference>
<sequence length="224" mass="25262">MRTVKITGCFSLLFILAACGNDLVILKQEIPISTVPMNSTVYVDGNFTCTTPCKLNLTRNFDHILTFYKDGYKQEDVIIKREYQQSKVLASAVSSGIYSTDISLSQSVFLGVEKGVESIKEQEITGEAYLLTPSAVSLKMRLNNATDFSEMVAENETVSYAPRPIRYAPPPKGFVDYLSDMPKAKVVFSKDQYMQTCEPARITREVLERFINSIIMRTYINFPQ</sequence>
<feature type="signal peptide" evidence="1">
    <location>
        <begin position="1"/>
        <end position="20"/>
    </location>
</feature>
<feature type="domain" description="PEGA" evidence="2">
    <location>
        <begin position="30"/>
        <end position="74"/>
    </location>
</feature>
<evidence type="ECO:0000259" key="2">
    <source>
        <dbReference type="Pfam" id="PF08308"/>
    </source>
</evidence>
<dbReference type="Pfam" id="PF08308">
    <property type="entry name" value="PEGA"/>
    <property type="match status" value="1"/>
</dbReference>
<dbReference type="STRING" id="1519643.SAMN06295933_3053"/>
<accession>A0A1X7EJY8</accession>
<dbReference type="OrthoDB" id="5455724at2"/>
<dbReference type="Proteomes" id="UP000192906">
    <property type="component" value="Unassembled WGS sequence"/>
</dbReference>
<organism evidence="3 4">
    <name type="scientific">Desulfovibrio gilichinskyi</name>
    <dbReference type="NCBI Taxonomy" id="1519643"/>
    <lineage>
        <taxon>Bacteria</taxon>
        <taxon>Pseudomonadati</taxon>
        <taxon>Thermodesulfobacteriota</taxon>
        <taxon>Desulfovibrionia</taxon>
        <taxon>Desulfovibrionales</taxon>
        <taxon>Desulfovibrionaceae</taxon>
        <taxon>Desulfovibrio</taxon>
    </lineage>
</organism>
<dbReference type="InterPro" id="IPR013229">
    <property type="entry name" value="PEGA"/>
</dbReference>
<dbReference type="AlphaFoldDB" id="A0A1X7EJY8"/>
<gene>
    <name evidence="3" type="ORF">SAMN06295933_3053</name>
</gene>
<dbReference type="EMBL" id="FWZU01000005">
    <property type="protein sequence ID" value="SMF35179.1"/>
    <property type="molecule type" value="Genomic_DNA"/>
</dbReference>
<protein>
    <submittedName>
        <fullName evidence="3">PEGA domain-containing protein</fullName>
    </submittedName>
</protein>
<proteinExistence type="predicted"/>